<gene>
    <name evidence="1" type="ordered locus">CJA_1518</name>
</gene>
<evidence type="ECO:0000313" key="2">
    <source>
        <dbReference type="Proteomes" id="UP000001036"/>
    </source>
</evidence>
<sequence length="278" mass="32402">MKYSIFLILIFCLQVSSMEVKKDIYSVGYELFTVQGYLYERKLNLVFDSGTNYTILNKGLIDEVKSSNKKIKKRFSKFLDQDILYANKVDFYLDKNYTHPSRIVFFDGLTNIPFEIDGILGFEYLYNIGFKVNFQDRILTLNPEEIYGNKIKIKVEDYDPHIEVIINNCKFSMAIDTGASNSSLKEDDWNRLMKCGSTELYKEDIYANNLLQHMHEKTIDKGVFEIKVGNSISNIVLYQSYGPLSNSNILGNDFLKDYEIIIPKKSKYIYLNKIEKPE</sequence>
<dbReference type="KEGG" id="cja:CJA_1518"/>
<keyword evidence="2" id="KW-1185">Reference proteome</keyword>
<dbReference type="STRING" id="498211.CJA_1518"/>
<organism evidence="1 2">
    <name type="scientific">Cellvibrio japonicus (strain Ueda107)</name>
    <name type="common">Pseudomonas fluorescens subsp. cellulosa</name>
    <dbReference type="NCBI Taxonomy" id="498211"/>
    <lineage>
        <taxon>Bacteria</taxon>
        <taxon>Pseudomonadati</taxon>
        <taxon>Pseudomonadota</taxon>
        <taxon>Gammaproteobacteria</taxon>
        <taxon>Cellvibrionales</taxon>
        <taxon>Cellvibrionaceae</taxon>
        <taxon>Cellvibrio</taxon>
    </lineage>
</organism>
<dbReference type="AlphaFoldDB" id="B3PDQ8"/>
<name>B3PDQ8_CELJU</name>
<dbReference type="EMBL" id="CP000934">
    <property type="protein sequence ID" value="ACE83209.1"/>
    <property type="molecule type" value="Genomic_DNA"/>
</dbReference>
<dbReference type="GO" id="GO:0004190">
    <property type="term" value="F:aspartic-type endopeptidase activity"/>
    <property type="evidence" value="ECO:0007669"/>
    <property type="project" value="InterPro"/>
</dbReference>
<dbReference type="InterPro" id="IPR001969">
    <property type="entry name" value="Aspartic_peptidase_AS"/>
</dbReference>
<dbReference type="Gene3D" id="2.40.70.10">
    <property type="entry name" value="Acid Proteases"/>
    <property type="match status" value="2"/>
</dbReference>
<accession>B3PDQ8</accession>
<dbReference type="PROSITE" id="PS00141">
    <property type="entry name" value="ASP_PROTEASE"/>
    <property type="match status" value="1"/>
</dbReference>
<dbReference type="SUPFAM" id="SSF50630">
    <property type="entry name" value="Acid proteases"/>
    <property type="match status" value="1"/>
</dbReference>
<dbReference type="GO" id="GO:0006508">
    <property type="term" value="P:proteolysis"/>
    <property type="evidence" value="ECO:0007669"/>
    <property type="project" value="InterPro"/>
</dbReference>
<reference evidence="1 2" key="1">
    <citation type="journal article" date="2008" name="J. Bacteriol.">
        <title>Insights into plant cell wall degradation from the genome sequence of the soil bacterium Cellvibrio japonicus.</title>
        <authorList>
            <person name="Deboy R.T."/>
            <person name="Mongodin E.F."/>
            <person name="Fouts D.E."/>
            <person name="Tailford L.E."/>
            <person name="Khouri H."/>
            <person name="Emerson J.B."/>
            <person name="Mohamoud Y."/>
            <person name="Watkins K."/>
            <person name="Henrissat B."/>
            <person name="Gilbert H.J."/>
            <person name="Nelson K.E."/>
        </authorList>
    </citation>
    <scope>NUCLEOTIDE SEQUENCE [LARGE SCALE GENOMIC DNA]</scope>
    <source>
        <strain evidence="1 2">Ueda107</strain>
    </source>
</reference>
<evidence type="ECO:0000313" key="1">
    <source>
        <dbReference type="EMBL" id="ACE83209.1"/>
    </source>
</evidence>
<dbReference type="HOGENOM" id="CLU_1000006_0_0_6"/>
<protein>
    <recommendedName>
        <fullName evidence="3">Peptidase A2 domain-containing protein</fullName>
    </recommendedName>
</protein>
<proteinExistence type="predicted"/>
<dbReference type="InterPro" id="IPR021109">
    <property type="entry name" value="Peptidase_aspartic_dom_sf"/>
</dbReference>
<evidence type="ECO:0008006" key="3">
    <source>
        <dbReference type="Google" id="ProtNLM"/>
    </source>
</evidence>
<dbReference type="OrthoDB" id="5580718at2"/>
<dbReference type="Proteomes" id="UP000001036">
    <property type="component" value="Chromosome"/>
</dbReference>